<keyword evidence="2" id="KW-1185">Reference proteome</keyword>
<reference evidence="1 2" key="1">
    <citation type="journal article" date="1992" name="Int. J. Syst. Bacteriol.">
        <title>Sphingobacterium antarcticus sp. nov. a Psychrotrophic Bacterium from the Soils of Schirmacher Oasis, Antarctica.</title>
        <authorList>
            <person name="Shivaji S."/>
            <person name="Ray M.K."/>
            <person name="Rao N.S."/>
            <person name="Saiserr L."/>
            <person name="Jagannadham M.V."/>
            <person name="Kumar G.S."/>
            <person name="Reddy G."/>
            <person name="Bhargava P.M."/>
        </authorList>
    </citation>
    <scope>NUCLEOTIDE SEQUENCE [LARGE SCALE GENOMIC DNA]</scope>
    <source>
        <strain evidence="1 2">4BY</strain>
    </source>
</reference>
<accession>A0A081PKL9</accession>
<dbReference type="EMBL" id="JNFF01000019">
    <property type="protein sequence ID" value="KEQ31242.1"/>
    <property type="molecule type" value="Genomic_DNA"/>
</dbReference>
<comment type="caution">
    <text evidence="1">The sequence shown here is derived from an EMBL/GenBank/DDBJ whole genome shotgun (WGS) entry which is preliminary data.</text>
</comment>
<evidence type="ECO:0000313" key="2">
    <source>
        <dbReference type="Proteomes" id="UP000028007"/>
    </source>
</evidence>
<dbReference type="RefSeq" id="WP_037438320.1">
    <property type="nucleotide sequence ID" value="NZ_JNFF01000019.1"/>
</dbReference>
<organism evidence="1 2">
    <name type="scientific">Pedobacter antarcticus 4BY</name>
    <dbReference type="NCBI Taxonomy" id="1358423"/>
    <lineage>
        <taxon>Bacteria</taxon>
        <taxon>Pseudomonadati</taxon>
        <taxon>Bacteroidota</taxon>
        <taxon>Sphingobacteriia</taxon>
        <taxon>Sphingobacteriales</taxon>
        <taxon>Sphingobacteriaceae</taxon>
        <taxon>Pedobacter</taxon>
    </lineage>
</organism>
<sequence>MKIAYLHKAKIKAKPKTDELLEGFYARDIRLTYNKKKKILNDLGISEIQFVAALKKRIGTDHGIFGY</sequence>
<dbReference type="OrthoDB" id="9951306at2"/>
<gene>
    <name evidence="1" type="ORF">N180_03060</name>
</gene>
<proteinExistence type="predicted"/>
<protein>
    <submittedName>
        <fullName evidence="1">Uncharacterized protein</fullName>
    </submittedName>
</protein>
<dbReference type="AlphaFoldDB" id="A0A081PKL9"/>
<evidence type="ECO:0000313" key="1">
    <source>
        <dbReference type="EMBL" id="KEQ31242.1"/>
    </source>
</evidence>
<name>A0A081PKL9_9SPHI</name>
<dbReference type="Proteomes" id="UP000028007">
    <property type="component" value="Unassembled WGS sequence"/>
</dbReference>